<sequence length="170" mass="19365">MAPHLRRTWAPRGQTPVLTQRGRSRRKVSVIAALTVSPRRKQVRSHFGFLPDANYDGEAILAFVKALARTVRAPIELVWDRLQAHHRGPVGAWLGRHRRVHAHLLPGYAPELNPVELIWGYAKMNPLANFAPTELRDLLKRTQQTARAIAHNQPLLRSFIKHGQLSLRLK</sequence>
<feature type="domain" description="Tc1-like transposase DDE" evidence="1">
    <location>
        <begin position="4"/>
        <end position="128"/>
    </location>
</feature>
<dbReference type="STRING" id="1817764.A2637_05660"/>
<gene>
    <name evidence="2" type="ORF">A2637_05660</name>
</gene>
<evidence type="ECO:0000259" key="1">
    <source>
        <dbReference type="Pfam" id="PF13358"/>
    </source>
</evidence>
<dbReference type="Gene3D" id="3.30.420.10">
    <property type="entry name" value="Ribonuclease H-like superfamily/Ribonuclease H"/>
    <property type="match status" value="1"/>
</dbReference>
<dbReference type="EMBL" id="MFSY01000049">
    <property type="protein sequence ID" value="OGI46335.1"/>
    <property type="molecule type" value="Genomic_DNA"/>
</dbReference>
<evidence type="ECO:0000313" key="3">
    <source>
        <dbReference type="Proteomes" id="UP000179360"/>
    </source>
</evidence>
<comment type="caution">
    <text evidence="2">The sequence shown here is derived from an EMBL/GenBank/DDBJ whole genome shotgun (WGS) entry which is preliminary data.</text>
</comment>
<dbReference type="Pfam" id="PF13358">
    <property type="entry name" value="DDE_3"/>
    <property type="match status" value="1"/>
</dbReference>
<dbReference type="InterPro" id="IPR038717">
    <property type="entry name" value="Tc1-like_DDE_dom"/>
</dbReference>
<organism evidence="2 3">
    <name type="scientific">Candidatus Muproteobacteria bacterium RIFCSPHIGHO2_01_FULL_65_16</name>
    <dbReference type="NCBI Taxonomy" id="1817764"/>
    <lineage>
        <taxon>Bacteria</taxon>
        <taxon>Pseudomonadati</taxon>
        <taxon>Pseudomonadota</taxon>
        <taxon>Candidatus Muproteobacteria</taxon>
    </lineage>
</organism>
<dbReference type="Proteomes" id="UP000179360">
    <property type="component" value="Unassembled WGS sequence"/>
</dbReference>
<dbReference type="InterPro" id="IPR036397">
    <property type="entry name" value="RNaseH_sf"/>
</dbReference>
<dbReference type="AlphaFoldDB" id="A0A1F6TML8"/>
<reference evidence="2 3" key="1">
    <citation type="journal article" date="2016" name="Nat. Commun.">
        <title>Thousands of microbial genomes shed light on interconnected biogeochemical processes in an aquifer system.</title>
        <authorList>
            <person name="Anantharaman K."/>
            <person name="Brown C.T."/>
            <person name="Hug L.A."/>
            <person name="Sharon I."/>
            <person name="Castelle C.J."/>
            <person name="Probst A.J."/>
            <person name="Thomas B.C."/>
            <person name="Singh A."/>
            <person name="Wilkins M.J."/>
            <person name="Karaoz U."/>
            <person name="Brodie E.L."/>
            <person name="Williams K.H."/>
            <person name="Hubbard S.S."/>
            <person name="Banfield J.F."/>
        </authorList>
    </citation>
    <scope>NUCLEOTIDE SEQUENCE [LARGE SCALE GENOMIC DNA]</scope>
</reference>
<evidence type="ECO:0000313" key="2">
    <source>
        <dbReference type="EMBL" id="OGI46335.1"/>
    </source>
</evidence>
<protein>
    <recommendedName>
        <fullName evidence="1">Tc1-like transposase DDE domain-containing protein</fullName>
    </recommendedName>
</protein>
<dbReference type="GO" id="GO:0003676">
    <property type="term" value="F:nucleic acid binding"/>
    <property type="evidence" value="ECO:0007669"/>
    <property type="project" value="InterPro"/>
</dbReference>
<proteinExistence type="predicted"/>
<name>A0A1F6TML8_9PROT</name>
<accession>A0A1F6TML8</accession>